<organism evidence="1 2">
    <name type="scientific">Auriscalpium vulgare</name>
    <dbReference type="NCBI Taxonomy" id="40419"/>
    <lineage>
        <taxon>Eukaryota</taxon>
        <taxon>Fungi</taxon>
        <taxon>Dikarya</taxon>
        <taxon>Basidiomycota</taxon>
        <taxon>Agaricomycotina</taxon>
        <taxon>Agaricomycetes</taxon>
        <taxon>Russulales</taxon>
        <taxon>Auriscalpiaceae</taxon>
        <taxon>Auriscalpium</taxon>
    </lineage>
</organism>
<comment type="caution">
    <text evidence="1">The sequence shown here is derived from an EMBL/GenBank/DDBJ whole genome shotgun (WGS) entry which is preliminary data.</text>
</comment>
<gene>
    <name evidence="1" type="ORF">FA95DRAFT_1120467</name>
</gene>
<name>A0ACB8RVV0_9AGAM</name>
<reference evidence="1" key="1">
    <citation type="submission" date="2021-02" db="EMBL/GenBank/DDBJ databases">
        <authorList>
            <consortium name="DOE Joint Genome Institute"/>
            <person name="Ahrendt S."/>
            <person name="Looney B.P."/>
            <person name="Miyauchi S."/>
            <person name="Morin E."/>
            <person name="Drula E."/>
            <person name="Courty P.E."/>
            <person name="Chicoki N."/>
            <person name="Fauchery L."/>
            <person name="Kohler A."/>
            <person name="Kuo A."/>
            <person name="Labutti K."/>
            <person name="Pangilinan J."/>
            <person name="Lipzen A."/>
            <person name="Riley R."/>
            <person name="Andreopoulos W."/>
            <person name="He G."/>
            <person name="Johnson J."/>
            <person name="Barry K.W."/>
            <person name="Grigoriev I.V."/>
            <person name="Nagy L."/>
            <person name="Hibbett D."/>
            <person name="Henrissat B."/>
            <person name="Matheny P.B."/>
            <person name="Labbe J."/>
            <person name="Martin F."/>
        </authorList>
    </citation>
    <scope>NUCLEOTIDE SEQUENCE</scope>
    <source>
        <strain evidence="1">FP105234-sp</strain>
    </source>
</reference>
<reference evidence="1" key="2">
    <citation type="journal article" date="2022" name="New Phytol.">
        <title>Evolutionary transition to the ectomycorrhizal habit in the genomes of a hyperdiverse lineage of mushroom-forming fungi.</title>
        <authorList>
            <person name="Looney B."/>
            <person name="Miyauchi S."/>
            <person name="Morin E."/>
            <person name="Drula E."/>
            <person name="Courty P.E."/>
            <person name="Kohler A."/>
            <person name="Kuo A."/>
            <person name="LaButti K."/>
            <person name="Pangilinan J."/>
            <person name="Lipzen A."/>
            <person name="Riley R."/>
            <person name="Andreopoulos W."/>
            <person name="He G."/>
            <person name="Johnson J."/>
            <person name="Nolan M."/>
            <person name="Tritt A."/>
            <person name="Barry K.W."/>
            <person name="Grigoriev I.V."/>
            <person name="Nagy L.G."/>
            <person name="Hibbett D."/>
            <person name="Henrissat B."/>
            <person name="Matheny P.B."/>
            <person name="Labbe J."/>
            <person name="Martin F.M."/>
        </authorList>
    </citation>
    <scope>NUCLEOTIDE SEQUENCE</scope>
    <source>
        <strain evidence="1">FP105234-sp</strain>
    </source>
</reference>
<accession>A0ACB8RVV0</accession>
<sequence length="318" mass="34450">MRSLRRTTMQCSEGRSSVRLQSFPCRLTTWPLAVPRPAPAPPALSTSVLQARTLTLRFISSPLHRRVPPTAASSDGTSQLGRLVAPKRAGTMTPRVLDLHRWEGCGTAPSSASALVVRPALHPASARQLNARAPRRLPRCPRLVAAPRSVTVPPRCPLGVSAHKPRLFPPRRGPPSPPMTPNSRRLFFFSSDAVQYQPTAASSYTYRNAAASILAHCQPMARGLCAPPPTRLMLSDPCSQASEQPSGVVRGPHALPPPSRHRRALRTDHIAPGHQWPRATGRDATHTLRRADVNARGQAREPRGPMPRGACGSRTRAA</sequence>
<evidence type="ECO:0000313" key="2">
    <source>
        <dbReference type="Proteomes" id="UP000814033"/>
    </source>
</evidence>
<dbReference type="EMBL" id="MU275891">
    <property type="protein sequence ID" value="KAI0048179.1"/>
    <property type="molecule type" value="Genomic_DNA"/>
</dbReference>
<proteinExistence type="predicted"/>
<dbReference type="Proteomes" id="UP000814033">
    <property type="component" value="Unassembled WGS sequence"/>
</dbReference>
<keyword evidence="2" id="KW-1185">Reference proteome</keyword>
<evidence type="ECO:0000313" key="1">
    <source>
        <dbReference type="EMBL" id="KAI0048179.1"/>
    </source>
</evidence>
<protein>
    <submittedName>
        <fullName evidence="1">Uncharacterized protein</fullName>
    </submittedName>
</protein>